<dbReference type="Pfam" id="PF03704">
    <property type="entry name" value="BTAD"/>
    <property type="match status" value="1"/>
</dbReference>
<dbReference type="SUPFAM" id="SSF52540">
    <property type="entry name" value="P-loop containing nucleoside triphosphate hydrolases"/>
    <property type="match status" value="1"/>
</dbReference>
<dbReference type="PANTHER" id="PTHR35807:SF1">
    <property type="entry name" value="TRANSCRIPTIONAL REGULATOR REDD"/>
    <property type="match status" value="1"/>
</dbReference>
<dbReference type="SMART" id="SM01043">
    <property type="entry name" value="BTAD"/>
    <property type="match status" value="1"/>
</dbReference>
<dbReference type="Gene3D" id="1.25.40.10">
    <property type="entry name" value="Tetratricopeptide repeat domain"/>
    <property type="match status" value="1"/>
</dbReference>
<protein>
    <submittedName>
        <fullName evidence="7">DNA-binding SARP family transcriptional activator</fullName>
    </submittedName>
</protein>
<dbReference type="PRINTS" id="PR00364">
    <property type="entry name" value="DISEASERSIST"/>
</dbReference>
<dbReference type="SUPFAM" id="SSF48452">
    <property type="entry name" value="TPR-like"/>
    <property type="match status" value="1"/>
</dbReference>
<evidence type="ECO:0000256" key="5">
    <source>
        <dbReference type="PROSITE-ProRule" id="PRU01091"/>
    </source>
</evidence>
<name>A0A495JSD0_9ACTN</name>
<evidence type="ECO:0000256" key="3">
    <source>
        <dbReference type="ARBA" id="ARBA00023125"/>
    </source>
</evidence>
<reference evidence="7 8" key="1">
    <citation type="submission" date="2018-10" db="EMBL/GenBank/DDBJ databases">
        <title>Sequencing the genomes of 1000 actinobacteria strains.</title>
        <authorList>
            <person name="Klenk H.-P."/>
        </authorList>
    </citation>
    <scope>NUCLEOTIDE SEQUENCE [LARGE SCALE GENOMIC DNA]</scope>
    <source>
        <strain evidence="7 8">DSM 45175</strain>
    </source>
</reference>
<keyword evidence="4" id="KW-0804">Transcription</keyword>
<feature type="DNA-binding region" description="OmpR/PhoB-type" evidence="5">
    <location>
        <begin position="2"/>
        <end position="103"/>
    </location>
</feature>
<dbReference type="AlphaFoldDB" id="A0A495JSD0"/>
<evidence type="ECO:0000313" key="7">
    <source>
        <dbReference type="EMBL" id="RKR91883.1"/>
    </source>
</evidence>
<comment type="similarity">
    <text evidence="1">Belongs to the AfsR/DnrI/RedD regulatory family.</text>
</comment>
<dbReference type="InterPro" id="IPR005158">
    <property type="entry name" value="BTAD"/>
</dbReference>
<keyword evidence="2" id="KW-0805">Transcription regulation</keyword>
<comment type="caution">
    <text evidence="7">The sequence shown here is derived from an EMBL/GenBank/DDBJ whole genome shotgun (WGS) entry which is preliminary data.</text>
</comment>
<keyword evidence="3 5" id="KW-0238">DNA-binding</keyword>
<accession>A0A495JSD0</accession>
<evidence type="ECO:0000256" key="4">
    <source>
        <dbReference type="ARBA" id="ARBA00023163"/>
    </source>
</evidence>
<dbReference type="Gene3D" id="1.10.10.10">
    <property type="entry name" value="Winged helix-like DNA-binding domain superfamily/Winged helix DNA-binding domain"/>
    <property type="match status" value="1"/>
</dbReference>
<proteinExistence type="inferred from homology"/>
<dbReference type="InterPro" id="IPR001867">
    <property type="entry name" value="OmpR/PhoB-type_DNA-bd"/>
</dbReference>
<organism evidence="7 8">
    <name type="scientific">Micromonospora pisi</name>
    <dbReference type="NCBI Taxonomy" id="589240"/>
    <lineage>
        <taxon>Bacteria</taxon>
        <taxon>Bacillati</taxon>
        <taxon>Actinomycetota</taxon>
        <taxon>Actinomycetes</taxon>
        <taxon>Micromonosporales</taxon>
        <taxon>Micromonosporaceae</taxon>
        <taxon>Micromonospora</taxon>
    </lineage>
</organism>
<dbReference type="InterPro" id="IPR027417">
    <property type="entry name" value="P-loop_NTPase"/>
</dbReference>
<sequence length="590" mass="63265">MVPFEEVQGKVLFHVLGPLEVHNATVHRFGSSKPATVLAALLLQPNSWVTVDHLVETTWQEQAVPASAEANLKTYVWQLRRLLPEHDGRTRIESRSGAYRLRVGPGDLDADRAGELASEARRTATDDTAAALTLVQEALRLWRGRPFEGVEAAVCAAVVTRFEELHLRLREHLAELQLVLGHGQDAVATLRTVTADAPLREGAWAQLVRTLHAADMRAEALAACRRAGELLSTELGVEPGPVLAEAQRLVLGVARPARTRRELPRDIALVGRTAEVAAVRRAATELAPVVLVDGMAGVGKTALAVHAAHRLAPGYPDGHFFVNLRGADPRSAPAAPAVLGRLLRGIGTPAAEMPSDLDERSALWRSELARRRVLLVLDDVPDGDQLAPLLPAAPGCLTLVTTSNRGWHPDGAVRVGLEPLGDRAAAALLVAAVGGPLAVVDHAAVAAVVRHCGGLPAALRDAAARLRTRPHWTVRRLAEELDDDPCRVLSDALRRSISDASSQLDSPEVAAWHALGDLPSEFEATVAARALGMTTTAARPVLEKLVDRGLLAVSSPERYRSHVLLRHLAGCATSAGRPSRDDHREHRRVA</sequence>
<evidence type="ECO:0000256" key="1">
    <source>
        <dbReference type="ARBA" id="ARBA00005820"/>
    </source>
</evidence>
<dbReference type="SUPFAM" id="SSF46894">
    <property type="entry name" value="C-terminal effector domain of the bipartite response regulators"/>
    <property type="match status" value="1"/>
</dbReference>
<dbReference type="GO" id="GO:0043531">
    <property type="term" value="F:ADP binding"/>
    <property type="evidence" value="ECO:0007669"/>
    <property type="project" value="InterPro"/>
</dbReference>
<gene>
    <name evidence="7" type="ORF">BDK92_6311</name>
</gene>
<dbReference type="Proteomes" id="UP000277671">
    <property type="component" value="Unassembled WGS sequence"/>
</dbReference>
<evidence type="ECO:0000259" key="6">
    <source>
        <dbReference type="PROSITE" id="PS51755"/>
    </source>
</evidence>
<dbReference type="GO" id="GO:0003677">
    <property type="term" value="F:DNA binding"/>
    <property type="evidence" value="ECO:0007669"/>
    <property type="project" value="UniProtKB-UniRule"/>
</dbReference>
<dbReference type="PROSITE" id="PS51755">
    <property type="entry name" value="OMPR_PHOB"/>
    <property type="match status" value="1"/>
</dbReference>
<dbReference type="InterPro" id="IPR051677">
    <property type="entry name" value="AfsR-DnrI-RedD_regulator"/>
</dbReference>
<dbReference type="CDD" id="cd15831">
    <property type="entry name" value="BTAD"/>
    <property type="match status" value="1"/>
</dbReference>
<dbReference type="InterPro" id="IPR036388">
    <property type="entry name" value="WH-like_DNA-bd_sf"/>
</dbReference>
<evidence type="ECO:0000256" key="2">
    <source>
        <dbReference type="ARBA" id="ARBA00023015"/>
    </source>
</evidence>
<evidence type="ECO:0000313" key="8">
    <source>
        <dbReference type="Proteomes" id="UP000277671"/>
    </source>
</evidence>
<dbReference type="GO" id="GO:0006355">
    <property type="term" value="P:regulation of DNA-templated transcription"/>
    <property type="evidence" value="ECO:0007669"/>
    <property type="project" value="InterPro"/>
</dbReference>
<feature type="domain" description="OmpR/PhoB-type" evidence="6">
    <location>
        <begin position="2"/>
        <end position="103"/>
    </location>
</feature>
<dbReference type="InterPro" id="IPR016032">
    <property type="entry name" value="Sig_transdc_resp-reg_C-effctor"/>
</dbReference>
<dbReference type="PANTHER" id="PTHR35807">
    <property type="entry name" value="TRANSCRIPTIONAL REGULATOR REDD-RELATED"/>
    <property type="match status" value="1"/>
</dbReference>
<dbReference type="RefSeq" id="WP_170208750.1">
    <property type="nucleotide sequence ID" value="NZ_RBKT01000001.1"/>
</dbReference>
<dbReference type="SMART" id="SM00862">
    <property type="entry name" value="Trans_reg_C"/>
    <property type="match status" value="1"/>
</dbReference>
<keyword evidence="8" id="KW-1185">Reference proteome</keyword>
<dbReference type="GO" id="GO:0000160">
    <property type="term" value="P:phosphorelay signal transduction system"/>
    <property type="evidence" value="ECO:0007669"/>
    <property type="project" value="InterPro"/>
</dbReference>
<dbReference type="EMBL" id="RBKT01000001">
    <property type="protein sequence ID" value="RKR91883.1"/>
    <property type="molecule type" value="Genomic_DNA"/>
</dbReference>
<dbReference type="InterPro" id="IPR011990">
    <property type="entry name" value="TPR-like_helical_dom_sf"/>
</dbReference>